<organism evidence="1">
    <name type="scientific">Lepeophtheirus salmonis</name>
    <name type="common">Salmon louse</name>
    <name type="synonym">Caligus salmonis</name>
    <dbReference type="NCBI Taxonomy" id="72036"/>
    <lineage>
        <taxon>Eukaryota</taxon>
        <taxon>Metazoa</taxon>
        <taxon>Ecdysozoa</taxon>
        <taxon>Arthropoda</taxon>
        <taxon>Crustacea</taxon>
        <taxon>Multicrustacea</taxon>
        <taxon>Hexanauplia</taxon>
        <taxon>Copepoda</taxon>
        <taxon>Siphonostomatoida</taxon>
        <taxon>Caligidae</taxon>
        <taxon>Lepeophtheirus</taxon>
    </lineage>
</organism>
<accession>A0A0K2UZR5</accession>
<evidence type="ECO:0000313" key="1">
    <source>
        <dbReference type="EMBL" id="CDW43739.1"/>
    </source>
</evidence>
<dbReference type="EMBL" id="HACA01026378">
    <property type="protein sequence ID" value="CDW43739.1"/>
    <property type="molecule type" value="Transcribed_RNA"/>
</dbReference>
<sequence length="77" mass="9275">MIGFLSKIWWISSWRTTNYKELVKRLIEDYKDMGCKMSIKIYFLHTHLTCFPDNLGDQSDGQGERFHRDLMVMEKKL</sequence>
<protein>
    <submittedName>
        <fullName evidence="1">Putative LOC100901472 [Metaseiulus occidentalis]</fullName>
    </submittedName>
</protein>
<dbReference type="AlphaFoldDB" id="A0A0K2UZR5"/>
<dbReference type="PANTHER" id="PTHR46114:SF1">
    <property type="entry name" value="ZAD DOMAIN-CONTAINING PROTEIN"/>
    <property type="match status" value="1"/>
</dbReference>
<proteinExistence type="predicted"/>
<dbReference type="PANTHER" id="PTHR46114">
    <property type="entry name" value="APPLE DOMAIN-CONTAINING PROTEIN"/>
    <property type="match status" value="1"/>
</dbReference>
<reference evidence="1" key="1">
    <citation type="submission" date="2014-05" db="EMBL/GenBank/DDBJ databases">
        <authorList>
            <person name="Chronopoulou M."/>
        </authorList>
    </citation>
    <scope>NUCLEOTIDE SEQUENCE</scope>
    <source>
        <tissue evidence="1">Whole organism</tissue>
    </source>
</reference>
<name>A0A0K2UZR5_LEPSM</name>